<dbReference type="RefSeq" id="WP_024500551.1">
    <property type="nucleotide sequence ID" value="NZ_CP091855.1"/>
</dbReference>
<evidence type="ECO:0000313" key="4">
    <source>
        <dbReference type="EMBL" id="MDV6311900.1"/>
    </source>
</evidence>
<feature type="region of interest" description="Disordered" evidence="1">
    <location>
        <begin position="364"/>
        <end position="401"/>
    </location>
</feature>
<sequence length="510" mass="52375">MDSTGSENFPTAEFAAQQQRRRGDRLLTVGAILGGICLAATALALILGVRPVIFETGSMAPTIPTGSLGLSRTVPATSVHPGDVVSVIRDDGVRVTHRVTATGEPVGNSVSLTLRGDANSAPDPQTYVITEVQRIVGTTPILGYVAAWLKNPYTLTLQAVAVVFLLAVAFAPRRGWRNSPAGQRIVAGTAAATVVALSVSNVHGTGEASALTGQATATGSVTTGRPSNPSFTCTNTVRPLISDTVTLSWPNPPANVTAGYIYELRFPSLPTINPISVPATSGLGDPAHYEFSSTLIGALLALLAGDTTVTLTVKAGNFPSAVSLSHQIGADLGLPVGIECKPPGTVTAPAGAVAFLAAPEASVAEETTSTTADESPVPSVTEDSADPTASSSTVSELPAGGTLSGSGEFAFYYDDTEVTIRDVETTDVEYRAQFSSDSLVRWLPDTSTLEISEPDGTVTLVDRSGSRWTETVDEPDATETTTPAGELGSAETTSATIASPVPAAVEPTEP</sequence>
<dbReference type="EMBL" id="JAWLKH010000006">
    <property type="protein sequence ID" value="MDV6311900.1"/>
    <property type="molecule type" value="Genomic_DNA"/>
</dbReference>
<keyword evidence="2" id="KW-0812">Transmembrane</keyword>
<feature type="transmembrane region" description="Helical" evidence="2">
    <location>
        <begin position="26"/>
        <end position="49"/>
    </location>
</feature>
<organism evidence="4 6">
    <name type="scientific">Gordonia amicalis</name>
    <dbReference type="NCBI Taxonomy" id="89053"/>
    <lineage>
        <taxon>Bacteria</taxon>
        <taxon>Bacillati</taxon>
        <taxon>Actinomycetota</taxon>
        <taxon>Actinomycetes</taxon>
        <taxon>Mycobacteriales</taxon>
        <taxon>Gordoniaceae</taxon>
        <taxon>Gordonia</taxon>
    </lineage>
</organism>
<feature type="compositionally biased region" description="Low complexity" evidence="1">
    <location>
        <begin position="364"/>
        <end position="375"/>
    </location>
</feature>
<dbReference type="EMBL" id="JAWLKI010000025">
    <property type="protein sequence ID" value="MDV6309294.1"/>
    <property type="molecule type" value="Genomic_DNA"/>
</dbReference>
<dbReference type="Proteomes" id="UP001185922">
    <property type="component" value="Unassembled WGS sequence"/>
</dbReference>
<proteinExistence type="predicted"/>
<dbReference type="GeneID" id="77173781"/>
<comment type="caution">
    <text evidence="4">The sequence shown here is derived from an EMBL/GenBank/DDBJ whole genome shotgun (WGS) entry which is preliminary data.</text>
</comment>
<evidence type="ECO:0000313" key="5">
    <source>
        <dbReference type="Proteomes" id="UP001185779"/>
    </source>
</evidence>
<evidence type="ECO:0000313" key="6">
    <source>
        <dbReference type="Proteomes" id="UP001185922"/>
    </source>
</evidence>
<keyword evidence="5" id="KW-1185">Reference proteome</keyword>
<evidence type="ECO:0000256" key="1">
    <source>
        <dbReference type="SAM" id="MobiDB-lite"/>
    </source>
</evidence>
<keyword evidence="2" id="KW-0472">Membrane</keyword>
<protein>
    <submittedName>
        <fullName evidence="4">Peptidase S26</fullName>
    </submittedName>
</protein>
<keyword evidence="2" id="KW-1133">Transmembrane helix</keyword>
<dbReference type="Proteomes" id="UP001185779">
    <property type="component" value="Unassembled WGS sequence"/>
</dbReference>
<evidence type="ECO:0000313" key="3">
    <source>
        <dbReference type="EMBL" id="MDV6309294.1"/>
    </source>
</evidence>
<feature type="region of interest" description="Disordered" evidence="1">
    <location>
        <begin position="464"/>
        <end position="510"/>
    </location>
</feature>
<dbReference type="CDD" id="cd06462">
    <property type="entry name" value="Peptidase_S24_S26"/>
    <property type="match status" value="1"/>
</dbReference>
<reference evidence="4 5" key="1">
    <citation type="submission" date="2023-10" db="EMBL/GenBank/DDBJ databases">
        <title>Development of a sustainable strategy for remediation of hydrocarbon-contaminated territories based on the waste exchange concept.</title>
        <authorList>
            <person name="Krivoruchko A."/>
        </authorList>
    </citation>
    <scope>NUCLEOTIDE SEQUENCE</scope>
    <source>
        <strain evidence="3 5">IEGM 1266</strain>
        <strain evidence="4">IEGM 1279</strain>
    </source>
</reference>
<gene>
    <name evidence="3" type="ORF">R3P94_18645</name>
    <name evidence="4" type="ORF">R3Q15_08355</name>
</gene>
<accession>A0AAE4R200</accession>
<evidence type="ECO:0000256" key="2">
    <source>
        <dbReference type="SAM" id="Phobius"/>
    </source>
</evidence>
<dbReference type="AlphaFoldDB" id="A0AAE4R200"/>
<name>A0AAE4R200_9ACTN</name>